<dbReference type="RefSeq" id="WP_279255735.1">
    <property type="nucleotide sequence ID" value="NZ_SUNE01000021.1"/>
</dbReference>
<name>A0AAW6R330_9GAMM</name>
<dbReference type="EMBL" id="SUNE01000021">
    <property type="protein sequence ID" value="MDG5901978.1"/>
    <property type="molecule type" value="Genomic_DNA"/>
</dbReference>
<dbReference type="Proteomes" id="UP001152518">
    <property type="component" value="Unassembled WGS sequence"/>
</dbReference>
<organism evidence="1">
    <name type="scientific">Shewanella xiamenensis</name>
    <dbReference type="NCBI Taxonomy" id="332186"/>
    <lineage>
        <taxon>Bacteria</taxon>
        <taxon>Pseudomonadati</taxon>
        <taxon>Pseudomonadota</taxon>
        <taxon>Gammaproteobacteria</taxon>
        <taxon>Alteromonadales</taxon>
        <taxon>Shewanellaceae</taxon>
        <taxon>Shewanella</taxon>
    </lineage>
</organism>
<sequence length="566" mass="65181">MNIYDLDSLKVLSDEPSSEDEFCLWSQQSDVAGFLTSDIDDEYVILYASMPHVFIHAVFLPETNAIEDNYDNLLRWSGNPFSSWSISCSSEDISIESPMSSFGCNELVYGEQIIFARSFQCVDNDETYYELNQKISHSLDLHYVPERKSWCKLDSHGEVNEVIKIIKISNTLKKDEGIIICAKKNIIGEYAGIEGMKLFRMFDFTRYRKGCFNGWGSTREQVAFNENGLFGEINVVNYVGSYSRGFQLSDISVSKEKLIANIWGCSDDEIEKKYCSYIAQDWKNNEIKEISCNPNCLANYFTESDLPFEITPVFFKPEVLLKYKTDRDRFTLNSRSIYCRGAWALNTFDVNTAGQVHTYLIYLSYLPYEEQLHWKQYNEAPKAPISSRAMENDIKGEWSSEYDALLSLKAKLVNLDSKGSLWWKLRDRNAPDKVHYPYTSSRDEWAEEILNLDQLLVEGLDEKWLRKKAKALNLNSDARLRALKLLEVILVGVGFDEEHAREIMSPFHIVHNARSILKGHTLGSEAEELRKTAITEYGSYKNHYEKICTDCDESIEIITDALSEIE</sequence>
<protein>
    <submittedName>
        <fullName evidence="1">Uncharacterized protein</fullName>
    </submittedName>
</protein>
<evidence type="ECO:0000313" key="1">
    <source>
        <dbReference type="EMBL" id="MDG5901978.1"/>
    </source>
</evidence>
<proteinExistence type="predicted"/>
<reference evidence="1" key="1">
    <citation type="journal article" date="2019" name="Int J Environ Res Public Health">
        <title>Characterization of Chromosome-Mediated BlaOXA-894 in Shewanella xiamenensis Isolated from Pig Wastewater.</title>
        <authorList>
            <person name="Zou H."/>
            <person name="Zhou Z."/>
            <person name="Xia H."/>
            <person name="Zhao Q."/>
            <person name="Li X."/>
        </authorList>
    </citation>
    <scope>NUCLEOTIDE SEQUENCE</scope>
    <source>
        <strain evidence="1">2015oxa</strain>
    </source>
</reference>
<reference evidence="1" key="2">
    <citation type="submission" date="2019-04" db="EMBL/GenBank/DDBJ databases">
        <authorList>
            <person name="Zou H."/>
        </authorList>
    </citation>
    <scope>NUCLEOTIDE SEQUENCE</scope>
    <source>
        <strain evidence="1">2015oxa</strain>
    </source>
</reference>
<comment type="caution">
    <text evidence="1">The sequence shown here is derived from an EMBL/GenBank/DDBJ whole genome shotgun (WGS) entry which is preliminary data.</text>
</comment>
<accession>A0AAW6R330</accession>
<gene>
    <name evidence="1" type="ORF">E2650_19195</name>
</gene>
<dbReference type="AlphaFoldDB" id="A0AAW6R330"/>